<gene>
    <name evidence="6" type="ORF">GGE12_005648</name>
</gene>
<feature type="domain" description="Solute-binding protein family 5" evidence="5">
    <location>
        <begin position="67"/>
        <end position="424"/>
    </location>
</feature>
<evidence type="ECO:0000256" key="3">
    <source>
        <dbReference type="ARBA" id="ARBA00022729"/>
    </source>
</evidence>
<feature type="chain" id="PRO_5031545703" evidence="4">
    <location>
        <begin position="24"/>
        <end position="515"/>
    </location>
</feature>
<name>A0A7W6RSI7_9HYPH</name>
<dbReference type="InterPro" id="IPR039424">
    <property type="entry name" value="SBP_5"/>
</dbReference>
<dbReference type="AlphaFoldDB" id="A0A7W6RSI7"/>
<dbReference type="PIRSF" id="PIRSF002741">
    <property type="entry name" value="MppA"/>
    <property type="match status" value="1"/>
</dbReference>
<comment type="subcellular location">
    <subcellularLocation>
        <location evidence="1">Periplasm</location>
    </subcellularLocation>
</comment>
<dbReference type="InterPro" id="IPR000914">
    <property type="entry name" value="SBP_5_dom"/>
</dbReference>
<evidence type="ECO:0000256" key="4">
    <source>
        <dbReference type="SAM" id="SignalP"/>
    </source>
</evidence>
<evidence type="ECO:0000313" key="6">
    <source>
        <dbReference type="EMBL" id="MBB4277839.1"/>
    </source>
</evidence>
<dbReference type="SUPFAM" id="SSF53850">
    <property type="entry name" value="Periplasmic binding protein-like II"/>
    <property type="match status" value="1"/>
</dbReference>
<evidence type="ECO:0000259" key="5">
    <source>
        <dbReference type="Pfam" id="PF00496"/>
    </source>
</evidence>
<dbReference type="Gene3D" id="3.10.105.10">
    <property type="entry name" value="Dipeptide-binding Protein, Domain 3"/>
    <property type="match status" value="1"/>
</dbReference>
<reference evidence="6 7" key="1">
    <citation type="submission" date="2020-08" db="EMBL/GenBank/DDBJ databases">
        <title>Genomic Encyclopedia of Type Strains, Phase IV (KMG-V): Genome sequencing to study the core and pangenomes of soil and plant-associated prokaryotes.</title>
        <authorList>
            <person name="Whitman W."/>
        </authorList>
    </citation>
    <scope>NUCLEOTIDE SEQUENCE [LARGE SCALE GENOMIC DNA]</scope>
    <source>
        <strain evidence="6 7">SEMIA 402</strain>
    </source>
</reference>
<dbReference type="InterPro" id="IPR030678">
    <property type="entry name" value="Peptide/Ni-bd"/>
</dbReference>
<keyword evidence="3 4" id="KW-0732">Signal</keyword>
<evidence type="ECO:0000256" key="1">
    <source>
        <dbReference type="ARBA" id="ARBA00004418"/>
    </source>
</evidence>
<evidence type="ECO:0000256" key="2">
    <source>
        <dbReference type="ARBA" id="ARBA00005695"/>
    </source>
</evidence>
<dbReference type="GO" id="GO:0015833">
    <property type="term" value="P:peptide transport"/>
    <property type="evidence" value="ECO:0007669"/>
    <property type="project" value="TreeGrafter"/>
</dbReference>
<accession>A0A7W6RSI7</accession>
<comment type="similarity">
    <text evidence="2">Belongs to the bacterial solute-binding protein 5 family.</text>
</comment>
<sequence>MKRMSRFLIALTGAAFASTGAGAAELKTMLTGDPRSFMPGGSPDDNSTTLLQHVYEGLVSWKADGSVAPMLAERIETSADKKFYTFTLRKGVKFHNGASLTPKEVVWTWNQFLEQKSAWACKQYFNGSGVVHVLSVEARGKDRVVFTLERPAPSFLSQMARSDCGETGIAHPDSVNAEGRWVKPIGTGPFAFESQAIGRDVVLTKFRDYAPRSEPANGYAGEKKALVDKIDWLIIPDASIAKTAIMAGQIDIWGQISPTFAEELKVAPGLTLQASDVPSINTFAIQTTYAPLDKPALRRAINYALDYDGMVASLTGGYAKVNTSPIPTSSRYYGDAQRNSFRYDPEMTKKLLAEAGYNGEKFKVTTNTNFGDMYDAGVLLQGQLVQQGLNAELDVVDFAAQLPRYNSGDYNMMTFDYSPVLDPALLLDRFIGSKAVNRGKVWDNPQARKLVDQIFATDPDKRQPLYDEIQRLYLEDAPMVVWSGAVVISAVRDNVKGYEAWAGRRPRFWNVEVSK</sequence>
<dbReference type="GO" id="GO:1904680">
    <property type="term" value="F:peptide transmembrane transporter activity"/>
    <property type="evidence" value="ECO:0007669"/>
    <property type="project" value="TreeGrafter"/>
</dbReference>
<dbReference type="EMBL" id="JACIGM010000015">
    <property type="protein sequence ID" value="MBB4277839.1"/>
    <property type="molecule type" value="Genomic_DNA"/>
</dbReference>
<dbReference type="Gene3D" id="3.90.76.10">
    <property type="entry name" value="Dipeptide-binding Protein, Domain 1"/>
    <property type="match status" value="1"/>
</dbReference>
<feature type="signal peptide" evidence="4">
    <location>
        <begin position="1"/>
        <end position="23"/>
    </location>
</feature>
<dbReference type="Proteomes" id="UP000533641">
    <property type="component" value="Unassembled WGS sequence"/>
</dbReference>
<dbReference type="Gene3D" id="3.40.190.10">
    <property type="entry name" value="Periplasmic binding protein-like II"/>
    <property type="match status" value="1"/>
</dbReference>
<proteinExistence type="inferred from homology"/>
<evidence type="ECO:0000313" key="7">
    <source>
        <dbReference type="Proteomes" id="UP000533641"/>
    </source>
</evidence>
<dbReference type="PANTHER" id="PTHR30290:SF38">
    <property type="entry name" value="D,D-DIPEPTIDE-BINDING PERIPLASMIC PROTEIN DDPA-RELATED"/>
    <property type="match status" value="1"/>
</dbReference>
<dbReference type="GO" id="GO:0030288">
    <property type="term" value="C:outer membrane-bounded periplasmic space"/>
    <property type="evidence" value="ECO:0007669"/>
    <property type="project" value="UniProtKB-ARBA"/>
</dbReference>
<dbReference type="Pfam" id="PF00496">
    <property type="entry name" value="SBP_bac_5"/>
    <property type="match status" value="1"/>
</dbReference>
<dbReference type="GO" id="GO:0043190">
    <property type="term" value="C:ATP-binding cassette (ABC) transporter complex"/>
    <property type="evidence" value="ECO:0007669"/>
    <property type="project" value="InterPro"/>
</dbReference>
<dbReference type="PANTHER" id="PTHR30290">
    <property type="entry name" value="PERIPLASMIC BINDING COMPONENT OF ABC TRANSPORTER"/>
    <property type="match status" value="1"/>
</dbReference>
<protein>
    <submittedName>
        <fullName evidence="6">Peptide/nickel transport system substrate-binding protein</fullName>
    </submittedName>
</protein>
<dbReference type="RefSeq" id="WP_246778699.1">
    <property type="nucleotide sequence ID" value="NZ_JACIGM010000015.1"/>
</dbReference>
<comment type="caution">
    <text evidence="6">The sequence shown here is derived from an EMBL/GenBank/DDBJ whole genome shotgun (WGS) entry which is preliminary data.</text>
</comment>
<organism evidence="6 7">
    <name type="scientific">Rhizobium mongolense</name>
    <dbReference type="NCBI Taxonomy" id="57676"/>
    <lineage>
        <taxon>Bacteria</taxon>
        <taxon>Pseudomonadati</taxon>
        <taxon>Pseudomonadota</taxon>
        <taxon>Alphaproteobacteria</taxon>
        <taxon>Hyphomicrobiales</taxon>
        <taxon>Rhizobiaceae</taxon>
        <taxon>Rhizobium/Agrobacterium group</taxon>
        <taxon>Rhizobium</taxon>
    </lineage>
</organism>